<dbReference type="AlphaFoldDB" id="A0A0K6SA56"/>
<dbReference type="VEuPathDB" id="CryptoDB:Cvel_8820"/>
<feature type="compositionally biased region" description="Polar residues" evidence="1">
    <location>
        <begin position="394"/>
        <end position="407"/>
    </location>
</feature>
<gene>
    <name evidence="2" type="ORF">Cvel_8820.t2.CR1</name>
</gene>
<feature type="compositionally biased region" description="Low complexity" evidence="1">
    <location>
        <begin position="322"/>
        <end position="335"/>
    </location>
</feature>
<reference evidence="2" key="1">
    <citation type="submission" date="2014-11" db="EMBL/GenBank/DDBJ databases">
        <title>Molecular phylogeny of cliff fern family Woodsiaceae with morphological implications.</title>
        <authorList>
            <person name="Shao Y.-Z."/>
            <person name="Wei R."/>
            <person name="Zhang X.-C."/>
        </authorList>
    </citation>
    <scope>NUCLEOTIDE SEQUENCE</scope>
</reference>
<organism evidence="2">
    <name type="scientific">Chromera velia CCMP2878</name>
    <dbReference type="NCBI Taxonomy" id="1169474"/>
    <lineage>
        <taxon>Eukaryota</taxon>
        <taxon>Sar</taxon>
        <taxon>Alveolata</taxon>
        <taxon>Colpodellida</taxon>
        <taxon>Chromeraceae</taxon>
        <taxon>Chromera</taxon>
    </lineage>
</organism>
<dbReference type="EMBL" id="CDMZ01004019">
    <property type="protein sequence ID" value="CUC10448.1"/>
    <property type="molecule type" value="Genomic_DNA"/>
</dbReference>
<feature type="compositionally biased region" description="Basic residues" evidence="1">
    <location>
        <begin position="172"/>
        <end position="186"/>
    </location>
</feature>
<proteinExistence type="predicted"/>
<evidence type="ECO:0000313" key="2">
    <source>
        <dbReference type="EMBL" id="CUC10448.1"/>
    </source>
</evidence>
<evidence type="ECO:0000256" key="1">
    <source>
        <dbReference type="SAM" id="MobiDB-lite"/>
    </source>
</evidence>
<feature type="region of interest" description="Disordered" evidence="1">
    <location>
        <begin position="471"/>
        <end position="494"/>
    </location>
</feature>
<protein>
    <submittedName>
        <fullName evidence="2">Uncharacterized protein</fullName>
    </submittedName>
</protein>
<feature type="region of interest" description="Disordered" evidence="1">
    <location>
        <begin position="260"/>
        <end position="347"/>
    </location>
</feature>
<feature type="compositionally biased region" description="Polar residues" evidence="1">
    <location>
        <begin position="336"/>
        <end position="347"/>
    </location>
</feature>
<sequence length="494" mass="53679">MTSQMPIISEPANRAYMEQIEKEIAAAFGQKYTKPADVAKIFRYYQTHPRIRSGLIRPFNSSFQFARTCNQGTCAAGTAHEGKEWYSIVGPPSTSKFHQAAPALPIQPFPPAAIVEPPLCFIPERKGIMARPLADPATDQSLPVPINWAGENFYTHTHSHSHHPHMSPTASKTKHRHTGSKARRSKSVMSLFQGSGGLDPHPKFVSRYLNTGPDGPLVGSPVDEGGVTRVHEKSRLTDLTKALNKACEEDAVQLANLEKSREKVQRARMKQTRKKLMAERPSTSAAGPLSSDPLQITNSISSSSSIHRREANGPSQNKQRTSIGGTSEGSAAASSNQAKPPSATSADNEQLHILYTSTRSPTHGQNQAPTSPPAHPFFSSDRVRTAPAGKLRGSVSSPSLSLTAPHTATATRRLRRSQQQQHVHLQRNKPHQMFFSVLDVRNSVLHPESPFGTSMVSALPRVYAAVHALSRPRNADEEEDEGGSFLHGGAGGLQ</sequence>
<feature type="region of interest" description="Disordered" evidence="1">
    <location>
        <begin position="157"/>
        <end position="186"/>
    </location>
</feature>
<feature type="compositionally biased region" description="Polar residues" evidence="1">
    <location>
        <begin position="359"/>
        <end position="369"/>
    </location>
</feature>
<feature type="compositionally biased region" description="Gly residues" evidence="1">
    <location>
        <begin position="485"/>
        <end position="494"/>
    </location>
</feature>
<feature type="region of interest" description="Disordered" evidence="1">
    <location>
        <begin position="359"/>
        <end position="407"/>
    </location>
</feature>
<feature type="compositionally biased region" description="Basic residues" evidence="1">
    <location>
        <begin position="266"/>
        <end position="275"/>
    </location>
</feature>
<name>A0A0K6SA56_9ALVE</name>
<accession>A0A0K6SA56</accession>